<dbReference type="FunCoup" id="A0A6I8PHY0">
    <property type="interactions" value="30"/>
</dbReference>
<dbReference type="Bgee" id="ENSOANG00000036757">
    <property type="expression patterns" value="Expressed in testis and 8 other cell types or tissues"/>
</dbReference>
<dbReference type="GO" id="GO:0060271">
    <property type="term" value="P:cilium assembly"/>
    <property type="evidence" value="ECO:0007669"/>
    <property type="project" value="InterPro"/>
</dbReference>
<dbReference type="Pfam" id="PF17664">
    <property type="entry name" value="HOATZ-like"/>
    <property type="match status" value="2"/>
</dbReference>
<dbReference type="Proteomes" id="UP000002279">
    <property type="component" value="Chromosome 11"/>
</dbReference>
<keyword evidence="5" id="KW-1185">Reference proteome</keyword>
<name>A0A6I8PHY0_ORNAN</name>
<dbReference type="PANTHER" id="PTHR47231:SF1">
    <property type="entry name" value="CILIA- AND FLAGELLA-ASSOCIATED PROTEIN HOATZ"/>
    <property type="match status" value="1"/>
</dbReference>
<evidence type="ECO:0000313" key="5">
    <source>
        <dbReference type="Proteomes" id="UP000002279"/>
    </source>
</evidence>
<sequence length="192" mass="20950">MGAWSPSVGVASGDWTRSPARGGAPRDGGRGLALGASFVAMATGRSRGRRGSAERSPGSSADETEGLLLFAGSSARDVTLAKTFWLSEAGPGLSPPPAPLPQRNLTQSLSMLDPKSEQVIVEAHRAQEEEAREWYFQKAKRREDILALLRKQREDRIRKEQLALRQKPSMKVMEAKMAAVVLDGEEQQAWRP</sequence>
<feature type="region of interest" description="Disordered" evidence="3">
    <location>
        <begin position="1"/>
        <end position="65"/>
    </location>
</feature>
<dbReference type="AlphaFoldDB" id="A0A6I8PHY0"/>
<reference evidence="4" key="2">
    <citation type="submission" date="2025-08" db="UniProtKB">
        <authorList>
            <consortium name="Ensembl"/>
        </authorList>
    </citation>
    <scope>IDENTIFICATION</scope>
    <source>
        <strain evidence="4">Glennie</strain>
    </source>
</reference>
<dbReference type="InParanoid" id="A0A6I8PHY0"/>
<organism evidence="4 5">
    <name type="scientific">Ornithorhynchus anatinus</name>
    <name type="common">Duckbill platypus</name>
    <dbReference type="NCBI Taxonomy" id="9258"/>
    <lineage>
        <taxon>Eukaryota</taxon>
        <taxon>Metazoa</taxon>
        <taxon>Chordata</taxon>
        <taxon>Craniata</taxon>
        <taxon>Vertebrata</taxon>
        <taxon>Euteleostomi</taxon>
        <taxon>Mammalia</taxon>
        <taxon>Monotremata</taxon>
        <taxon>Ornithorhynchidae</taxon>
        <taxon>Ornithorhynchus</taxon>
    </lineage>
</organism>
<dbReference type="PANTHER" id="PTHR47231">
    <property type="entry name" value="UPF0722 PROTEIN C11ORF88"/>
    <property type="match status" value="1"/>
</dbReference>
<dbReference type="InterPro" id="IPR040681">
    <property type="entry name" value="HOATZ-like"/>
</dbReference>
<reference evidence="4 5" key="1">
    <citation type="journal article" date="2008" name="Nature">
        <title>Genome analysis of the platypus reveals unique signatures of evolution.</title>
        <authorList>
            <person name="Warren W.C."/>
            <person name="Hillier L.W."/>
            <person name="Marshall Graves J.A."/>
            <person name="Birney E."/>
            <person name="Ponting C.P."/>
            <person name="Grutzner F."/>
            <person name="Belov K."/>
            <person name="Miller W."/>
            <person name="Clarke L."/>
            <person name="Chinwalla A.T."/>
            <person name="Yang S.P."/>
            <person name="Heger A."/>
            <person name="Locke D.P."/>
            <person name="Miethke P."/>
            <person name="Waters P.D."/>
            <person name="Veyrunes F."/>
            <person name="Fulton L."/>
            <person name="Fulton B."/>
            <person name="Graves T."/>
            <person name="Wallis J."/>
            <person name="Puente X.S."/>
            <person name="Lopez-Otin C."/>
            <person name="Ordonez G.R."/>
            <person name="Eichler E.E."/>
            <person name="Chen L."/>
            <person name="Cheng Z."/>
            <person name="Deakin J.E."/>
            <person name="Alsop A."/>
            <person name="Thompson K."/>
            <person name="Kirby P."/>
            <person name="Papenfuss A.T."/>
            <person name="Wakefield M.J."/>
            <person name="Olender T."/>
            <person name="Lancet D."/>
            <person name="Huttley G.A."/>
            <person name="Smit A.F."/>
            <person name="Pask A."/>
            <person name="Temple-Smith P."/>
            <person name="Batzer M.A."/>
            <person name="Walker J.A."/>
            <person name="Konkel M.K."/>
            <person name="Harris R.S."/>
            <person name="Whittington C.M."/>
            <person name="Wong E.S."/>
            <person name="Gemmell N.J."/>
            <person name="Buschiazzo E."/>
            <person name="Vargas Jentzsch I.M."/>
            <person name="Merkel A."/>
            <person name="Schmitz J."/>
            <person name="Zemann A."/>
            <person name="Churakov G."/>
            <person name="Kriegs J.O."/>
            <person name="Brosius J."/>
            <person name="Murchison E.P."/>
            <person name="Sachidanandam R."/>
            <person name="Smith C."/>
            <person name="Hannon G.J."/>
            <person name="Tsend-Ayush E."/>
            <person name="McMillan D."/>
            <person name="Attenborough R."/>
            <person name="Rens W."/>
            <person name="Ferguson-Smith M."/>
            <person name="Lefevre C.M."/>
            <person name="Sharp J.A."/>
            <person name="Nicholas K.R."/>
            <person name="Ray D.A."/>
            <person name="Kube M."/>
            <person name="Reinhardt R."/>
            <person name="Pringle T.H."/>
            <person name="Taylor J."/>
            <person name="Jones R.C."/>
            <person name="Nixon B."/>
            <person name="Dacheux J.L."/>
            <person name="Niwa H."/>
            <person name="Sekita Y."/>
            <person name="Huang X."/>
            <person name="Stark A."/>
            <person name="Kheradpour P."/>
            <person name="Kellis M."/>
            <person name="Flicek P."/>
            <person name="Chen Y."/>
            <person name="Webber C."/>
            <person name="Hardison R."/>
            <person name="Nelson J."/>
            <person name="Hallsworth-Pepin K."/>
            <person name="Delehaunty K."/>
            <person name="Markovic C."/>
            <person name="Minx P."/>
            <person name="Feng Y."/>
            <person name="Kremitzki C."/>
            <person name="Mitreva M."/>
            <person name="Glasscock J."/>
            <person name="Wylie T."/>
            <person name="Wohldmann P."/>
            <person name="Thiru P."/>
            <person name="Nhan M.N."/>
            <person name="Pohl C.S."/>
            <person name="Smith S.M."/>
            <person name="Hou S."/>
            <person name="Nefedov M."/>
            <person name="de Jong P.J."/>
            <person name="Renfree M.B."/>
            <person name="Mardis E.R."/>
            <person name="Wilson R.K."/>
        </authorList>
    </citation>
    <scope>NUCLEOTIDE SEQUENCE [LARGE SCALE GENOMIC DNA]</scope>
    <source>
        <strain evidence="4 5">Glennie</strain>
    </source>
</reference>
<protein>
    <recommendedName>
        <fullName evidence="2">Cilia- and flagella-associated protein HOATZ</fullName>
    </recommendedName>
</protein>
<gene>
    <name evidence="4" type="primary">HOATZ</name>
</gene>
<feature type="compositionally biased region" description="Low complexity" evidence="3">
    <location>
        <begin position="33"/>
        <end position="45"/>
    </location>
</feature>
<reference evidence="4" key="3">
    <citation type="submission" date="2025-09" db="UniProtKB">
        <authorList>
            <consortium name="Ensembl"/>
        </authorList>
    </citation>
    <scope>IDENTIFICATION</scope>
    <source>
        <strain evidence="4">Glennie</strain>
    </source>
</reference>
<evidence type="ECO:0000256" key="3">
    <source>
        <dbReference type="SAM" id="MobiDB-lite"/>
    </source>
</evidence>
<accession>A0A6I8PHY0</accession>
<evidence type="ECO:0000256" key="1">
    <source>
        <dbReference type="ARBA" id="ARBA00023451"/>
    </source>
</evidence>
<evidence type="ECO:0000256" key="2">
    <source>
        <dbReference type="ARBA" id="ARBA00023657"/>
    </source>
</evidence>
<evidence type="ECO:0000313" key="4">
    <source>
        <dbReference type="Ensembl" id="ENSOANP00000053622.1"/>
    </source>
</evidence>
<comment type="similarity">
    <text evidence="1">Belongs to the HOATZ family.</text>
</comment>
<dbReference type="Ensembl" id="ENSOANT00000047500.1">
    <property type="protein sequence ID" value="ENSOANP00000053622.1"/>
    <property type="gene ID" value="ENSOANG00000036757.1"/>
</dbReference>
<proteinExistence type="inferred from homology"/>